<proteinExistence type="predicted"/>
<dbReference type="PANTHER" id="PTHR43540">
    <property type="entry name" value="PEROXYUREIDOACRYLATE/UREIDOACRYLATE AMIDOHYDROLASE-RELATED"/>
    <property type="match status" value="1"/>
</dbReference>
<dbReference type="EMBL" id="UINC01131954">
    <property type="protein sequence ID" value="SVD13965.1"/>
    <property type="molecule type" value="Genomic_DNA"/>
</dbReference>
<protein>
    <recommendedName>
        <fullName evidence="2">Isochorismatase-like domain-containing protein</fullName>
    </recommendedName>
</protein>
<dbReference type="AlphaFoldDB" id="A0A382SWX4"/>
<organism evidence="3">
    <name type="scientific">marine metagenome</name>
    <dbReference type="NCBI Taxonomy" id="408172"/>
    <lineage>
        <taxon>unclassified sequences</taxon>
        <taxon>metagenomes</taxon>
        <taxon>ecological metagenomes</taxon>
    </lineage>
</organism>
<gene>
    <name evidence="3" type="ORF">METZ01_LOCUS366819</name>
</gene>
<evidence type="ECO:0000259" key="2">
    <source>
        <dbReference type="Pfam" id="PF00857"/>
    </source>
</evidence>
<dbReference type="GO" id="GO:0016787">
    <property type="term" value="F:hydrolase activity"/>
    <property type="evidence" value="ECO:0007669"/>
    <property type="project" value="UniProtKB-KW"/>
</dbReference>
<dbReference type="Gene3D" id="3.40.50.850">
    <property type="entry name" value="Isochorismatase-like"/>
    <property type="match status" value="1"/>
</dbReference>
<feature type="domain" description="Isochorismatase-like" evidence="2">
    <location>
        <begin position="3"/>
        <end position="185"/>
    </location>
</feature>
<sequence length="191" mass="21045">MKALLCLDFENDIVHPEGKVAGKGYAAFNQTHECLVRAAQTQSKFRQAGFPVLHIRVGFSASYAEQPKTSPLMGQAHNFGAFKLDSWGTEFLSEVAPVPDELIITKHRVGAFYGTALNLTLKTMGIKELFLIGVATDMVVESTAREAHDRDFVVTIISDCCIAANDKDHQRSLENMQKLSTIITSDTLELN</sequence>
<reference evidence="3" key="1">
    <citation type="submission" date="2018-05" db="EMBL/GenBank/DDBJ databases">
        <authorList>
            <person name="Lanie J.A."/>
            <person name="Ng W.-L."/>
            <person name="Kazmierczak K.M."/>
            <person name="Andrzejewski T.M."/>
            <person name="Davidsen T.M."/>
            <person name="Wayne K.J."/>
            <person name="Tettelin H."/>
            <person name="Glass J.I."/>
            <person name="Rusch D."/>
            <person name="Podicherti R."/>
            <person name="Tsui H.-C.T."/>
            <person name="Winkler M.E."/>
        </authorList>
    </citation>
    <scope>NUCLEOTIDE SEQUENCE</scope>
</reference>
<evidence type="ECO:0000256" key="1">
    <source>
        <dbReference type="ARBA" id="ARBA00022801"/>
    </source>
</evidence>
<dbReference type="PANTHER" id="PTHR43540:SF1">
    <property type="entry name" value="ISOCHORISMATASE HYDROLASE"/>
    <property type="match status" value="1"/>
</dbReference>
<dbReference type="CDD" id="cd00431">
    <property type="entry name" value="cysteine_hydrolases"/>
    <property type="match status" value="1"/>
</dbReference>
<evidence type="ECO:0000313" key="3">
    <source>
        <dbReference type="EMBL" id="SVD13965.1"/>
    </source>
</evidence>
<dbReference type="InterPro" id="IPR036380">
    <property type="entry name" value="Isochorismatase-like_sf"/>
</dbReference>
<dbReference type="Pfam" id="PF00857">
    <property type="entry name" value="Isochorismatase"/>
    <property type="match status" value="1"/>
</dbReference>
<accession>A0A382SWX4</accession>
<keyword evidence="1" id="KW-0378">Hydrolase</keyword>
<dbReference type="InterPro" id="IPR050272">
    <property type="entry name" value="Isochorismatase-like_hydrls"/>
</dbReference>
<dbReference type="SUPFAM" id="SSF52499">
    <property type="entry name" value="Isochorismatase-like hydrolases"/>
    <property type="match status" value="1"/>
</dbReference>
<dbReference type="InterPro" id="IPR000868">
    <property type="entry name" value="Isochorismatase-like_dom"/>
</dbReference>
<name>A0A382SWX4_9ZZZZ</name>